<evidence type="ECO:0000313" key="2">
    <source>
        <dbReference type="Proteomes" id="UP000070452"/>
    </source>
</evidence>
<comment type="caution">
    <text evidence="1">The sequence shown here is derived from an EMBL/GenBank/DDBJ whole genome shotgun (WGS) entry which is preliminary data.</text>
</comment>
<dbReference type="EMBL" id="LRHK01000008">
    <property type="protein sequence ID" value="KWX16337.1"/>
    <property type="molecule type" value="Genomic_DNA"/>
</dbReference>
<reference evidence="1 2" key="1">
    <citation type="submission" date="2016-01" db="EMBL/GenBank/DDBJ databases">
        <title>Molecular Mechanisms for transfer of large genomic segments between Enterococcus faecium strains.</title>
        <authorList>
            <person name="Garcia-Solache M.A."/>
            <person name="Lebreton F."/>
            <person name="Mclaughlin R.E."/>
            <person name="Whiteaker J.D."/>
            <person name="Gilmore M.S."/>
            <person name="Rice L.B."/>
        </authorList>
    </citation>
    <scope>NUCLEOTIDE SEQUENCE [LARGE SCALE GENOMIC DNA]</scope>
    <source>
        <strain evidence="1 2">D344RRF x C68</strain>
    </source>
</reference>
<gene>
    <name evidence="1" type="ORF">AWT83_16500</name>
</gene>
<dbReference type="GO" id="GO:0016787">
    <property type="term" value="F:hydrolase activity"/>
    <property type="evidence" value="ECO:0007669"/>
    <property type="project" value="UniProtKB-KW"/>
</dbReference>
<dbReference type="RefSeq" id="WP_002317021.1">
    <property type="nucleotide sequence ID" value="NZ_AP026567.1"/>
</dbReference>
<protein>
    <submittedName>
        <fullName evidence="1">Hydrolase</fullName>
    </submittedName>
</protein>
<name>A0A132P1Z8_ENTFC</name>
<sequence length="127" mass="14716">MSNLRDYNQEAPIHCLIARHWDALKIEAVCRSLLAAVPKQQLENFLVADSLQREKVQAYFAAFKDQPLEYLHAQFHLFYQVAAPDDYNDLRGQLQLTFQADETAYTVLLGMARLGDQAKVEWRIFDI</sequence>
<keyword evidence="1" id="KW-0378">Hydrolase</keyword>
<organism evidence="1 2">
    <name type="scientific">Enterococcus faecium</name>
    <name type="common">Streptococcus faecium</name>
    <dbReference type="NCBI Taxonomy" id="1352"/>
    <lineage>
        <taxon>Bacteria</taxon>
        <taxon>Bacillati</taxon>
        <taxon>Bacillota</taxon>
        <taxon>Bacilli</taxon>
        <taxon>Lactobacillales</taxon>
        <taxon>Enterococcaceae</taxon>
        <taxon>Enterococcus</taxon>
    </lineage>
</organism>
<proteinExistence type="predicted"/>
<accession>A0A132P1Z8</accession>
<evidence type="ECO:0000313" key="1">
    <source>
        <dbReference type="EMBL" id="KWX16337.1"/>
    </source>
</evidence>
<dbReference type="Proteomes" id="UP000070452">
    <property type="component" value="Unassembled WGS sequence"/>
</dbReference>
<dbReference type="AlphaFoldDB" id="A0A132P1Z8"/>